<dbReference type="Pfam" id="PF25596">
    <property type="entry name" value="CPSase_L_D1"/>
    <property type="match status" value="1"/>
</dbReference>
<feature type="domain" description="Carbamoyl phosphate synthase preATP-grasp" evidence="8">
    <location>
        <begin position="7"/>
        <end position="66"/>
    </location>
</feature>
<evidence type="ECO:0000256" key="5">
    <source>
        <dbReference type="ARBA" id="ARBA00022741"/>
    </source>
</evidence>
<dbReference type="PANTHER" id="PTHR11405">
    <property type="entry name" value="CARBAMOYLTRANSFERASE FAMILY MEMBER"/>
    <property type="match status" value="1"/>
</dbReference>
<comment type="pathway">
    <text evidence="1">Pyrimidine metabolism; UMP biosynthesis via de novo pathway; (S)-dihydroorotate from bicarbonate: step 1/3.</text>
</comment>
<dbReference type="PRINTS" id="PR00098">
    <property type="entry name" value="CPSASE"/>
</dbReference>
<protein>
    <recommendedName>
        <fullName evidence="8">Carbamoyl phosphate synthase preATP-grasp domain-containing protein</fullName>
    </recommendedName>
</protein>
<keyword evidence="4" id="KW-0479">Metal-binding</keyword>
<keyword evidence="5" id="KW-0547">Nucleotide-binding</keyword>
<comment type="caution">
    <text evidence="9">The sequence shown here is derived from an EMBL/GenBank/DDBJ whole genome shotgun (WGS) entry which is preliminary data.</text>
</comment>
<evidence type="ECO:0000256" key="3">
    <source>
        <dbReference type="ARBA" id="ARBA00022598"/>
    </source>
</evidence>
<keyword evidence="6" id="KW-0067">ATP-binding</keyword>
<dbReference type="Gene3D" id="3.40.50.20">
    <property type="match status" value="1"/>
</dbReference>
<dbReference type="FunFam" id="3.40.50.20:FF:000001">
    <property type="entry name" value="Carbamoyl-phosphate synthase large chain"/>
    <property type="match status" value="1"/>
</dbReference>
<evidence type="ECO:0000259" key="8">
    <source>
        <dbReference type="Pfam" id="PF25596"/>
    </source>
</evidence>
<evidence type="ECO:0000313" key="9">
    <source>
        <dbReference type="EMBL" id="KON30991.1"/>
    </source>
</evidence>
<dbReference type="InterPro" id="IPR016185">
    <property type="entry name" value="PreATP-grasp_dom_sf"/>
</dbReference>
<evidence type="ECO:0000256" key="6">
    <source>
        <dbReference type="ARBA" id="ARBA00022840"/>
    </source>
</evidence>
<dbReference type="Proteomes" id="UP000054016">
    <property type="component" value="Unassembled WGS sequence"/>
</dbReference>
<dbReference type="EMBL" id="LFWV01000046">
    <property type="protein sequence ID" value="KON30991.1"/>
    <property type="molecule type" value="Genomic_DNA"/>
</dbReference>
<dbReference type="InterPro" id="IPR058047">
    <property type="entry name" value="CPSase_preATP-grasp"/>
</dbReference>
<dbReference type="GO" id="GO:0004087">
    <property type="term" value="F:carbamoyl-phosphate synthase (ammonia) activity"/>
    <property type="evidence" value="ECO:0007669"/>
    <property type="project" value="UniProtKB-EC"/>
</dbReference>
<keyword evidence="3" id="KW-0436">Ligase</keyword>
<evidence type="ECO:0000256" key="7">
    <source>
        <dbReference type="ARBA" id="ARBA00047359"/>
    </source>
</evidence>
<dbReference type="PROSITE" id="PS51257">
    <property type="entry name" value="PROKAR_LIPOPROTEIN"/>
    <property type="match status" value="1"/>
</dbReference>
<dbReference type="InterPro" id="IPR005483">
    <property type="entry name" value="CPSase_dom"/>
</dbReference>
<gene>
    <name evidence="9" type="ORF">AC478_03470</name>
</gene>
<proteinExistence type="inferred from homology"/>
<dbReference type="GO" id="GO:0005737">
    <property type="term" value="C:cytoplasm"/>
    <property type="evidence" value="ECO:0007669"/>
    <property type="project" value="TreeGrafter"/>
</dbReference>
<comment type="similarity">
    <text evidence="2">Belongs to the CarB family.</text>
</comment>
<dbReference type="GO" id="GO:0046872">
    <property type="term" value="F:metal ion binding"/>
    <property type="evidence" value="ECO:0007669"/>
    <property type="project" value="UniProtKB-KW"/>
</dbReference>
<dbReference type="AlphaFoldDB" id="A0A0M0BS03"/>
<dbReference type="GO" id="GO:0005524">
    <property type="term" value="F:ATP binding"/>
    <property type="evidence" value="ECO:0007669"/>
    <property type="project" value="UniProtKB-KW"/>
</dbReference>
<name>A0A0M0BS03_9ARCH</name>
<organism evidence="9 10">
    <name type="scientific">miscellaneous Crenarchaeota group-1 archaeon SG8-32-3</name>
    <dbReference type="NCBI Taxonomy" id="1685125"/>
    <lineage>
        <taxon>Archaea</taxon>
        <taxon>Candidatus Bathyarchaeota</taxon>
        <taxon>MCG-1</taxon>
    </lineage>
</organism>
<comment type="catalytic activity">
    <reaction evidence="7">
        <text>hydrogencarbonate + NH4(+) + 2 ATP = carbamoyl phosphate + 2 ADP + phosphate + 2 H(+)</text>
        <dbReference type="Rhea" id="RHEA:18029"/>
        <dbReference type="ChEBI" id="CHEBI:15378"/>
        <dbReference type="ChEBI" id="CHEBI:17544"/>
        <dbReference type="ChEBI" id="CHEBI:28938"/>
        <dbReference type="ChEBI" id="CHEBI:30616"/>
        <dbReference type="ChEBI" id="CHEBI:43474"/>
        <dbReference type="ChEBI" id="CHEBI:58228"/>
        <dbReference type="ChEBI" id="CHEBI:456216"/>
        <dbReference type="EC" id="6.3.4.16"/>
    </reaction>
</comment>
<evidence type="ECO:0000256" key="4">
    <source>
        <dbReference type="ARBA" id="ARBA00022723"/>
    </source>
</evidence>
<dbReference type="GO" id="GO:0006541">
    <property type="term" value="P:glutamine metabolic process"/>
    <property type="evidence" value="ECO:0007669"/>
    <property type="project" value="TreeGrafter"/>
</dbReference>
<sequence>MPLRNDIKKIMIIGSGPIVIGQACEFDYSGTQACKALKSLGYQIVLVNSNPATIMTDPNMADATYI</sequence>
<feature type="non-terminal residue" evidence="9">
    <location>
        <position position="66"/>
    </location>
</feature>
<evidence type="ECO:0000313" key="10">
    <source>
        <dbReference type="Proteomes" id="UP000054016"/>
    </source>
</evidence>
<evidence type="ECO:0000256" key="1">
    <source>
        <dbReference type="ARBA" id="ARBA00004812"/>
    </source>
</evidence>
<accession>A0A0M0BS03</accession>
<evidence type="ECO:0000256" key="2">
    <source>
        <dbReference type="ARBA" id="ARBA00009799"/>
    </source>
</evidence>
<dbReference type="SUPFAM" id="SSF52440">
    <property type="entry name" value="PreATP-grasp domain"/>
    <property type="match status" value="1"/>
</dbReference>
<dbReference type="PANTHER" id="PTHR11405:SF53">
    <property type="entry name" value="CARBAMOYL-PHOSPHATE SYNTHASE [AMMONIA], MITOCHONDRIAL"/>
    <property type="match status" value="1"/>
</dbReference>
<reference evidence="10" key="1">
    <citation type="submission" date="2015-06" db="EMBL/GenBank/DDBJ databases">
        <title>New insights into the roles of widespread benthic archaea in carbon and nitrogen cycling.</title>
        <authorList>
            <person name="Lazar C.S."/>
            <person name="Baker B.J."/>
            <person name="Seitz K.W."/>
            <person name="Hyde A.S."/>
            <person name="Dick G.J."/>
            <person name="Hinrichs K.-U."/>
            <person name="Teske A.P."/>
        </authorList>
    </citation>
    <scope>NUCLEOTIDE SEQUENCE [LARGE SCALE GENOMIC DNA]</scope>
</reference>
<dbReference type="GO" id="GO:0004088">
    <property type="term" value="F:carbamoyl-phosphate synthase (glutamine-hydrolyzing) activity"/>
    <property type="evidence" value="ECO:0007669"/>
    <property type="project" value="TreeGrafter"/>
</dbReference>